<feature type="transmembrane region" description="Helical" evidence="7">
    <location>
        <begin position="404"/>
        <end position="428"/>
    </location>
</feature>
<dbReference type="SUPFAM" id="SSF118215">
    <property type="entry name" value="Proton glutamate symport protein"/>
    <property type="match status" value="1"/>
</dbReference>
<feature type="transmembrane region" description="Helical" evidence="7">
    <location>
        <begin position="230"/>
        <end position="252"/>
    </location>
</feature>
<evidence type="ECO:0000256" key="1">
    <source>
        <dbReference type="ARBA" id="ARBA00004141"/>
    </source>
</evidence>
<feature type="transmembrane region" description="Helical" evidence="7">
    <location>
        <begin position="349"/>
        <end position="370"/>
    </location>
</feature>
<dbReference type="Pfam" id="PF00375">
    <property type="entry name" value="SDF"/>
    <property type="match status" value="1"/>
</dbReference>
<feature type="transmembrane region" description="Helical" evidence="7">
    <location>
        <begin position="272"/>
        <end position="296"/>
    </location>
</feature>
<organism evidence="8 9">
    <name type="scientific">Pseudoleptotrichia goodfellowii F0264</name>
    <dbReference type="NCBI Taxonomy" id="596323"/>
    <lineage>
        <taxon>Bacteria</taxon>
        <taxon>Fusobacteriati</taxon>
        <taxon>Fusobacteriota</taxon>
        <taxon>Fusobacteriia</taxon>
        <taxon>Fusobacteriales</taxon>
        <taxon>Leptotrichiaceae</taxon>
        <taxon>Pseudoleptotrichia</taxon>
    </lineage>
</organism>
<dbReference type="AlphaFoldDB" id="D0GPX3"/>
<dbReference type="PANTHER" id="PTHR42865:SF5">
    <property type="entry name" value="L-CYSTINE TRANSPORTER TCYP"/>
    <property type="match status" value="1"/>
</dbReference>
<evidence type="ECO:0000256" key="4">
    <source>
        <dbReference type="ARBA" id="ARBA00022692"/>
    </source>
</evidence>
<keyword evidence="3" id="KW-0813">Transport</keyword>
<evidence type="ECO:0000256" key="3">
    <source>
        <dbReference type="ARBA" id="ARBA00022448"/>
    </source>
</evidence>
<dbReference type="PRINTS" id="PR00173">
    <property type="entry name" value="EDTRNSPORT"/>
</dbReference>
<evidence type="ECO:0000256" key="2">
    <source>
        <dbReference type="ARBA" id="ARBA00006148"/>
    </source>
</evidence>
<keyword evidence="4 7" id="KW-0812">Transmembrane</keyword>
<evidence type="ECO:0000256" key="7">
    <source>
        <dbReference type="SAM" id="Phobius"/>
    </source>
</evidence>
<accession>D0GPX3</accession>
<feature type="transmembrane region" description="Helical" evidence="7">
    <location>
        <begin position="133"/>
        <end position="154"/>
    </location>
</feature>
<comment type="similarity">
    <text evidence="2">Belongs to the dicarboxylate/amino acid:cation symporter (DAACS) (TC 2.A.23) family.</text>
</comment>
<evidence type="ECO:0000256" key="6">
    <source>
        <dbReference type="ARBA" id="ARBA00023136"/>
    </source>
</evidence>
<comment type="subcellular location">
    <subcellularLocation>
        <location evidence="1">Membrane</location>
        <topology evidence="1">Multi-pass membrane protein</topology>
    </subcellularLocation>
</comment>
<comment type="caution">
    <text evidence="8">The sequence shown here is derived from an EMBL/GenBank/DDBJ whole genome shotgun (WGS) entry which is preliminary data.</text>
</comment>
<proteinExistence type="inferred from homology"/>
<feature type="transmembrane region" description="Helical" evidence="7">
    <location>
        <begin position="377"/>
        <end position="398"/>
    </location>
</feature>
<protein>
    <submittedName>
        <fullName evidence="8">Transporter, dicarboxylate/amino acid:cation Na+/H+ symporter family protein</fullName>
    </submittedName>
</protein>
<keyword evidence="5 7" id="KW-1133">Transmembrane helix</keyword>
<dbReference type="GO" id="GO:0015293">
    <property type="term" value="F:symporter activity"/>
    <property type="evidence" value="ECO:0007669"/>
    <property type="project" value="InterPro"/>
</dbReference>
<feature type="transmembrane region" description="Helical" evidence="7">
    <location>
        <begin position="308"/>
        <end position="329"/>
    </location>
</feature>
<sequence>MYIKILNKIYLGGKMTSLVFSSIWIGILILLFFLLVHINVNLKKKFKFSVRVIISTVLGFAVGIVFQSTLSMVNAEQVPEVIKNVTTAASLVGRGFTSLLKMIVIPLVGVSVYNSIINSKNNEDLRKLTQKSVIYYSVTVAISAIIGISIAMLFNLGVGMKLPEGMEAWTGKGEYKGLVDVIVSFIPSNIFKAMTETSVIGVVIFAVFLGFATNRVSLKNPEKIKPLKDVTAALFAVLTSVTTTIIKIIPYGVAALMFDLTASYGLEVFKNLVTYVIVMFSAMLIVVIMQSLNLAIHGISPIQYYKKAMAPLVLAFTTTSSMGTLPVTIETLEKGVGVSSGTANFTATLGTTIGMNACAGVFPGVVAVMIANMNGIAITPVFLITLVAVIVLGSFGMAGVPGTAYIAATVVLGGMGLPFDPVALILPIDSIIDMGRTMVNVNGAMTISTVVDKEMGTFSESILKEERTIEA</sequence>
<dbReference type="GO" id="GO:0005886">
    <property type="term" value="C:plasma membrane"/>
    <property type="evidence" value="ECO:0007669"/>
    <property type="project" value="TreeGrafter"/>
</dbReference>
<feature type="transmembrane region" description="Helical" evidence="7">
    <location>
        <begin position="91"/>
        <end position="113"/>
    </location>
</feature>
<dbReference type="GO" id="GO:0015184">
    <property type="term" value="F:L-cystine transmembrane transporter activity"/>
    <property type="evidence" value="ECO:0007669"/>
    <property type="project" value="TreeGrafter"/>
</dbReference>
<feature type="transmembrane region" description="Helical" evidence="7">
    <location>
        <begin position="48"/>
        <end position="71"/>
    </location>
</feature>
<feature type="transmembrane region" description="Helical" evidence="7">
    <location>
        <begin position="198"/>
        <end position="218"/>
    </location>
</feature>
<keyword evidence="9" id="KW-1185">Reference proteome</keyword>
<dbReference type="Gene3D" id="1.10.3860.10">
    <property type="entry name" value="Sodium:dicarboxylate symporter"/>
    <property type="match status" value="1"/>
</dbReference>
<dbReference type="eggNOG" id="COG1823">
    <property type="taxonomic scope" value="Bacteria"/>
</dbReference>
<dbReference type="PANTHER" id="PTHR42865">
    <property type="entry name" value="PROTON/GLUTAMATE-ASPARTATE SYMPORTER"/>
    <property type="match status" value="1"/>
</dbReference>
<evidence type="ECO:0000313" key="9">
    <source>
        <dbReference type="Proteomes" id="UP000004226"/>
    </source>
</evidence>
<evidence type="ECO:0000256" key="5">
    <source>
        <dbReference type="ARBA" id="ARBA00022989"/>
    </source>
</evidence>
<dbReference type="EMBL" id="ADAD01000205">
    <property type="protein sequence ID" value="EEY33859.1"/>
    <property type="molecule type" value="Genomic_DNA"/>
</dbReference>
<name>D0GPX3_9FUSO</name>
<gene>
    <name evidence="8" type="ORF">HMPREF0554_0423</name>
</gene>
<dbReference type="Proteomes" id="UP000004226">
    <property type="component" value="Unassembled WGS sequence"/>
</dbReference>
<dbReference type="InterPro" id="IPR001991">
    <property type="entry name" value="Na-dicarboxylate_symporter"/>
</dbReference>
<reference evidence="8 9" key="1">
    <citation type="submission" date="2009-10" db="EMBL/GenBank/DDBJ databases">
        <authorList>
            <person name="Harkins D.M."/>
            <person name="Madupu R."/>
            <person name="Durkin A.S."/>
            <person name="Torralba M."/>
            <person name="Methe B."/>
            <person name="Sutton G.G."/>
            <person name="Strausberg R.L."/>
            <person name="Nelson K.E."/>
        </authorList>
    </citation>
    <scope>NUCLEOTIDE SEQUENCE [LARGE SCALE GENOMIC DNA]</scope>
    <source>
        <strain evidence="8 9">F0264</strain>
    </source>
</reference>
<dbReference type="InterPro" id="IPR036458">
    <property type="entry name" value="Na:dicarbo_symporter_sf"/>
</dbReference>
<feature type="transmembrane region" description="Helical" evidence="7">
    <location>
        <begin position="15"/>
        <end position="36"/>
    </location>
</feature>
<keyword evidence="6 7" id="KW-0472">Membrane</keyword>
<evidence type="ECO:0000313" key="8">
    <source>
        <dbReference type="EMBL" id="EEY33859.1"/>
    </source>
</evidence>